<proteinExistence type="inferred from homology"/>
<reference evidence="12" key="3">
    <citation type="submission" date="2025-08" db="UniProtKB">
        <authorList>
            <consortium name="Ensembl"/>
        </authorList>
    </citation>
    <scope>IDENTIFICATION</scope>
</reference>
<dbReference type="PANTHER" id="PTHR21092">
    <property type="entry name" value="NICASTRIN"/>
    <property type="match status" value="1"/>
</dbReference>
<reference evidence="13" key="1">
    <citation type="journal article" date="2002" name="Science">
        <title>The draft genome of Ciona intestinalis: insights into chordate and vertebrate origins.</title>
        <authorList>
            <person name="Dehal P."/>
            <person name="Satou Y."/>
            <person name="Campbell R.K."/>
            <person name="Chapman J."/>
            <person name="Degnan B."/>
            <person name="De Tomaso A."/>
            <person name="Davidson B."/>
            <person name="Di Gregorio A."/>
            <person name="Gelpke M."/>
            <person name="Goodstein D.M."/>
            <person name="Harafuji N."/>
            <person name="Hastings K.E."/>
            <person name="Ho I."/>
            <person name="Hotta K."/>
            <person name="Huang W."/>
            <person name="Kawashima T."/>
            <person name="Lemaire P."/>
            <person name="Martinez D."/>
            <person name="Meinertzhagen I.A."/>
            <person name="Necula S."/>
            <person name="Nonaka M."/>
            <person name="Putnam N."/>
            <person name="Rash S."/>
            <person name="Saiga H."/>
            <person name="Satake M."/>
            <person name="Terry A."/>
            <person name="Yamada L."/>
            <person name="Wang H.G."/>
            <person name="Awazu S."/>
            <person name="Azumi K."/>
            <person name="Boore J."/>
            <person name="Branno M."/>
            <person name="Chin-Bow S."/>
            <person name="DeSantis R."/>
            <person name="Doyle S."/>
            <person name="Francino P."/>
            <person name="Keys D.N."/>
            <person name="Haga S."/>
            <person name="Hayashi H."/>
            <person name="Hino K."/>
            <person name="Imai K.S."/>
            <person name="Inaba K."/>
            <person name="Kano S."/>
            <person name="Kobayashi K."/>
            <person name="Kobayashi M."/>
            <person name="Lee B.I."/>
            <person name="Makabe K.W."/>
            <person name="Manohar C."/>
            <person name="Matassi G."/>
            <person name="Medina M."/>
            <person name="Mochizuki Y."/>
            <person name="Mount S."/>
            <person name="Morishita T."/>
            <person name="Miura S."/>
            <person name="Nakayama A."/>
            <person name="Nishizaka S."/>
            <person name="Nomoto H."/>
            <person name="Ohta F."/>
            <person name="Oishi K."/>
            <person name="Rigoutsos I."/>
            <person name="Sano M."/>
            <person name="Sasaki A."/>
            <person name="Sasakura Y."/>
            <person name="Shoguchi E."/>
            <person name="Shin-i T."/>
            <person name="Spagnuolo A."/>
            <person name="Stainier D."/>
            <person name="Suzuki M.M."/>
            <person name="Tassy O."/>
            <person name="Takatori N."/>
            <person name="Tokuoka M."/>
            <person name="Yagi K."/>
            <person name="Yoshizaki F."/>
            <person name="Wada S."/>
            <person name="Zhang C."/>
            <person name="Hyatt P.D."/>
            <person name="Larimer F."/>
            <person name="Detter C."/>
            <person name="Doggett N."/>
            <person name="Glavina T."/>
            <person name="Hawkins T."/>
            <person name="Richardson P."/>
            <person name="Lucas S."/>
            <person name="Kohara Y."/>
            <person name="Levine M."/>
            <person name="Satoh N."/>
            <person name="Rokhsar D.S."/>
        </authorList>
    </citation>
    <scope>NUCLEOTIDE SEQUENCE [LARGE SCALE GENOMIC DNA]</scope>
</reference>
<name>H2XT29_CIOIN</name>
<evidence type="ECO:0000256" key="7">
    <source>
        <dbReference type="ARBA" id="ARBA00022989"/>
    </source>
</evidence>
<reference evidence="12" key="2">
    <citation type="journal article" date="2008" name="Genome Biol.">
        <title>Improved genome assembly and evidence-based global gene model set for the chordate Ciona intestinalis: new insight into intron and operon populations.</title>
        <authorList>
            <person name="Satou Y."/>
            <person name="Mineta K."/>
            <person name="Ogasawara M."/>
            <person name="Sasakura Y."/>
            <person name="Shoguchi E."/>
            <person name="Ueno K."/>
            <person name="Yamada L."/>
            <person name="Matsumoto J."/>
            <person name="Wasserscheid J."/>
            <person name="Dewar K."/>
            <person name="Wiley G.B."/>
            <person name="Macmil S.L."/>
            <person name="Roe B.A."/>
            <person name="Zeller R.W."/>
            <person name="Hastings K.E."/>
            <person name="Lemaire P."/>
            <person name="Lindquist E."/>
            <person name="Endo T."/>
            <person name="Hotta K."/>
            <person name="Inaba K."/>
        </authorList>
    </citation>
    <scope>NUCLEOTIDE SEQUENCE [LARGE SCALE GENOMIC DNA]</scope>
    <source>
        <strain evidence="12">wild type</strain>
    </source>
</reference>
<keyword evidence="8 10" id="KW-0472">Membrane</keyword>
<evidence type="ECO:0000256" key="8">
    <source>
        <dbReference type="ARBA" id="ARBA00023136"/>
    </source>
</evidence>
<protein>
    <recommendedName>
        <fullName evidence="3">Nicastrin</fullName>
    </recommendedName>
</protein>
<keyword evidence="4 10" id="KW-0812">Transmembrane</keyword>
<dbReference type="FunCoup" id="H2XT29">
    <property type="interactions" value="626"/>
</dbReference>
<comment type="similarity">
    <text evidence="2">Belongs to the nicastrin family.</text>
</comment>
<dbReference type="Gene3D" id="3.40.630.10">
    <property type="entry name" value="Zn peptidases"/>
    <property type="match status" value="1"/>
</dbReference>
<dbReference type="Ensembl" id="ENSCINT00000035202.1">
    <property type="protein sequence ID" value="ENSCINP00000032813.1"/>
    <property type="gene ID" value="ENSCING00000018603.1"/>
</dbReference>
<dbReference type="GeneTree" id="ENSGT00390000014633"/>
<dbReference type="Pfam" id="PF18266">
    <property type="entry name" value="Ncstrn_small"/>
    <property type="match status" value="1"/>
</dbReference>
<keyword evidence="5" id="KW-0732">Signal</keyword>
<keyword evidence="9" id="KW-0325">Glycoprotein</keyword>
<feature type="domain" description="Nicastrin small lobe" evidence="11">
    <location>
        <begin position="5"/>
        <end position="74"/>
    </location>
</feature>
<dbReference type="InParanoid" id="H2XT29"/>
<dbReference type="HOGENOM" id="CLU_024257_0_0_1"/>
<dbReference type="InterPro" id="IPR041084">
    <property type="entry name" value="Ncstrn_small"/>
</dbReference>
<evidence type="ECO:0000313" key="12">
    <source>
        <dbReference type="Ensembl" id="ENSCINP00000032813.1"/>
    </source>
</evidence>
<evidence type="ECO:0000256" key="4">
    <source>
        <dbReference type="ARBA" id="ARBA00022692"/>
    </source>
</evidence>
<keyword evidence="6" id="KW-0914">Notch signaling pathway</keyword>
<evidence type="ECO:0000256" key="3">
    <source>
        <dbReference type="ARBA" id="ARBA00015303"/>
    </source>
</evidence>
<dbReference type="InterPro" id="IPR008710">
    <property type="entry name" value="Nicastrin"/>
</dbReference>
<dbReference type="STRING" id="7719.ENSCINP00000032813"/>
<dbReference type="FunFam" id="3.40.630.10:FF:000150">
    <property type="entry name" value="Nicastrin"/>
    <property type="match status" value="1"/>
</dbReference>
<sequence>IGLYNASYGPQYECKPDNNPWNPPGDGLTQQNIPFPIFHILQTEAVQEIVQCYNKYNSKEVYPLCSMQMKSHMFGAVDAPTCIRRTTYQTTLTPLSPEMYCDAMGGWNMVASLKPLISRKNKTKSDSTILVTAALDSRAFMMLNTAPGNSLATGFITLLAVAKAIGGISEKQKNELNKNIMFVLFDGEAFDNIGSTRTVFDMQHMNFPVVKLEDIDSIVEIGELGHVDSQLYVHTDPMSAALHKSRLTQIDQIIAEINNNAQGINATKASSSVGLVPSSLQTFLKSRNLPGVVVTDYDKQTKNKYFFSRYDELKNLNINYNGNTTDEEMLQLLQPLAQKLSNVALATAKMLYLEAATTSILPPEISLNTSLVTEMLFCYLYKANCSLFTEATSTNSVTKLPNFPYNRYVTVFQTSTTGLPIINNWGVLSRNLLAIFTGEHLPDNSTTCQRSLSTDETTTYFYFNGKLNNGTRENFCVKSSSFVTKALAPAIEDNELTSNVENYGLWAESRWTTTTFNLRMFLQHDEVNQGMTLLAGLLVLLVSFTVVYIVDTKAETLFQPAEPVSTSY</sequence>
<dbReference type="GO" id="GO:0007220">
    <property type="term" value="P:Notch receptor processing"/>
    <property type="evidence" value="ECO:0000318"/>
    <property type="project" value="GO_Central"/>
</dbReference>
<evidence type="ECO:0000256" key="9">
    <source>
        <dbReference type="ARBA" id="ARBA00023180"/>
    </source>
</evidence>
<dbReference type="AlphaFoldDB" id="H2XT29"/>
<evidence type="ECO:0000256" key="1">
    <source>
        <dbReference type="ARBA" id="ARBA00004479"/>
    </source>
</evidence>
<keyword evidence="7 10" id="KW-1133">Transmembrane helix</keyword>
<dbReference type="Pfam" id="PF05450">
    <property type="entry name" value="Nicastrin"/>
    <property type="match status" value="1"/>
</dbReference>
<dbReference type="SUPFAM" id="SSF53187">
    <property type="entry name" value="Zn-dependent exopeptidases"/>
    <property type="match status" value="1"/>
</dbReference>
<dbReference type="GO" id="GO:0016485">
    <property type="term" value="P:protein processing"/>
    <property type="evidence" value="ECO:0000318"/>
    <property type="project" value="GO_Central"/>
</dbReference>
<dbReference type="Proteomes" id="UP000008144">
    <property type="component" value="Chromosome 1"/>
</dbReference>
<accession>H2XT29</accession>
<dbReference type="PANTHER" id="PTHR21092:SF0">
    <property type="entry name" value="NICASTRIN"/>
    <property type="match status" value="1"/>
</dbReference>
<evidence type="ECO:0000256" key="5">
    <source>
        <dbReference type="ARBA" id="ARBA00022729"/>
    </source>
</evidence>
<evidence type="ECO:0000313" key="13">
    <source>
        <dbReference type="Proteomes" id="UP000008144"/>
    </source>
</evidence>
<comment type="subcellular location">
    <subcellularLocation>
        <location evidence="1">Membrane</location>
        <topology evidence="1">Single-pass type I membrane protein</topology>
    </subcellularLocation>
</comment>
<dbReference type="GO" id="GO:0005886">
    <property type="term" value="C:plasma membrane"/>
    <property type="evidence" value="ECO:0000318"/>
    <property type="project" value="GO_Central"/>
</dbReference>
<evidence type="ECO:0000256" key="6">
    <source>
        <dbReference type="ARBA" id="ARBA00022976"/>
    </source>
</evidence>
<keyword evidence="13" id="KW-1185">Reference proteome</keyword>
<evidence type="ECO:0000256" key="2">
    <source>
        <dbReference type="ARBA" id="ARBA00007717"/>
    </source>
</evidence>
<dbReference type="EMBL" id="EAAA01000386">
    <property type="status" value="NOT_ANNOTATED_CDS"/>
    <property type="molecule type" value="Genomic_DNA"/>
</dbReference>
<feature type="transmembrane region" description="Helical" evidence="10">
    <location>
        <begin position="530"/>
        <end position="550"/>
    </location>
</feature>
<evidence type="ECO:0000256" key="10">
    <source>
        <dbReference type="SAM" id="Phobius"/>
    </source>
</evidence>
<dbReference type="GO" id="GO:0007219">
    <property type="term" value="P:Notch signaling pathway"/>
    <property type="evidence" value="ECO:0007669"/>
    <property type="project" value="UniProtKB-KW"/>
</dbReference>
<reference evidence="12" key="4">
    <citation type="submission" date="2025-09" db="UniProtKB">
        <authorList>
            <consortium name="Ensembl"/>
        </authorList>
    </citation>
    <scope>IDENTIFICATION</scope>
</reference>
<organism evidence="12 13">
    <name type="scientific">Ciona intestinalis</name>
    <name type="common">Transparent sea squirt</name>
    <name type="synonym">Ascidia intestinalis</name>
    <dbReference type="NCBI Taxonomy" id="7719"/>
    <lineage>
        <taxon>Eukaryota</taxon>
        <taxon>Metazoa</taxon>
        <taxon>Chordata</taxon>
        <taxon>Tunicata</taxon>
        <taxon>Ascidiacea</taxon>
        <taxon>Phlebobranchia</taxon>
        <taxon>Cionidae</taxon>
        <taxon>Ciona</taxon>
    </lineage>
</organism>
<evidence type="ECO:0000259" key="11">
    <source>
        <dbReference type="Pfam" id="PF18266"/>
    </source>
</evidence>
<dbReference type="OMA" id="GEGNACY"/>